<evidence type="ECO:0000313" key="2">
    <source>
        <dbReference type="Proteomes" id="UP001465668"/>
    </source>
</evidence>
<dbReference type="SUPFAM" id="SSF50965">
    <property type="entry name" value="Galactose oxidase, central domain"/>
    <property type="match status" value="1"/>
</dbReference>
<evidence type="ECO:0000313" key="1">
    <source>
        <dbReference type="EMBL" id="KAK9771449.1"/>
    </source>
</evidence>
<comment type="caution">
    <text evidence="1">The sequence shown here is derived from an EMBL/GenBank/DDBJ whole genome shotgun (WGS) entry which is preliminary data.</text>
</comment>
<sequence>MARTTRLQSSKTSIMTSEKWSFMDSDLGASGIHGPDIQLGSMAFVRKGETGILLVFGGYDTHRGTEFKNFDWDRRPMDQIFIYDIQTNVWYLQEATGDIP</sequence>
<accession>A0ABR2XCE6</accession>
<gene>
    <name evidence="1" type="ORF">SCAR479_11928</name>
</gene>
<name>A0ABR2XCE6_9PEZI</name>
<dbReference type="InterPro" id="IPR011043">
    <property type="entry name" value="Gal_Oxase/kelch_b-propeller"/>
</dbReference>
<keyword evidence="2" id="KW-1185">Reference proteome</keyword>
<organism evidence="1 2">
    <name type="scientific">Seiridium cardinale</name>
    <dbReference type="NCBI Taxonomy" id="138064"/>
    <lineage>
        <taxon>Eukaryota</taxon>
        <taxon>Fungi</taxon>
        <taxon>Dikarya</taxon>
        <taxon>Ascomycota</taxon>
        <taxon>Pezizomycotina</taxon>
        <taxon>Sordariomycetes</taxon>
        <taxon>Xylariomycetidae</taxon>
        <taxon>Amphisphaeriales</taxon>
        <taxon>Sporocadaceae</taxon>
        <taxon>Seiridium</taxon>
    </lineage>
</organism>
<reference evidence="1 2" key="1">
    <citation type="submission" date="2024-02" db="EMBL/GenBank/DDBJ databases">
        <title>First draft genome assembly of two strains of Seiridium cardinale.</title>
        <authorList>
            <person name="Emiliani G."/>
            <person name="Scali E."/>
        </authorList>
    </citation>
    <scope>NUCLEOTIDE SEQUENCE [LARGE SCALE GENOMIC DNA]</scope>
    <source>
        <strain evidence="1 2">BM-138-000479</strain>
    </source>
</reference>
<proteinExistence type="predicted"/>
<protein>
    <submittedName>
        <fullName evidence="1">Kelch repeat protein</fullName>
    </submittedName>
</protein>
<dbReference type="EMBL" id="JARVKM010000075">
    <property type="protein sequence ID" value="KAK9771449.1"/>
    <property type="molecule type" value="Genomic_DNA"/>
</dbReference>
<dbReference type="Proteomes" id="UP001465668">
    <property type="component" value="Unassembled WGS sequence"/>
</dbReference>